<reference evidence="1 2" key="2">
    <citation type="journal article" date="2022" name="Mol. Ecol. Resour.">
        <title>The genomes of chicory, endive, great burdock and yacon provide insights into Asteraceae paleo-polyploidization history and plant inulin production.</title>
        <authorList>
            <person name="Fan W."/>
            <person name="Wang S."/>
            <person name="Wang H."/>
            <person name="Wang A."/>
            <person name="Jiang F."/>
            <person name="Liu H."/>
            <person name="Zhao H."/>
            <person name="Xu D."/>
            <person name="Zhang Y."/>
        </authorList>
    </citation>
    <scope>NUCLEOTIDE SEQUENCE [LARGE SCALE GENOMIC DNA]</scope>
    <source>
        <strain evidence="2">cv. Niubang</strain>
    </source>
</reference>
<accession>A0ACB8XND2</accession>
<evidence type="ECO:0000313" key="1">
    <source>
        <dbReference type="EMBL" id="KAI3669719.1"/>
    </source>
</evidence>
<comment type="caution">
    <text evidence="1">The sequence shown here is derived from an EMBL/GenBank/DDBJ whole genome shotgun (WGS) entry which is preliminary data.</text>
</comment>
<keyword evidence="2" id="KW-1185">Reference proteome</keyword>
<dbReference type="EMBL" id="CM042062">
    <property type="protein sequence ID" value="KAI3669719.1"/>
    <property type="molecule type" value="Genomic_DNA"/>
</dbReference>
<sequence length="138" mass="15498">MRHTGLGVSSMVSPMGFLHWCLNGFNGEAVASKSRVQVKPRSLEMSGWVVLVDGELFAEMYTDDDVEPPIGSVSQLKMTKNTDLSSHRCPLQLSFKKIEISLRNKGEIGARKSTSTTSVYRRYKVIGRRLSLSNQYRQ</sequence>
<dbReference type="Proteomes" id="UP001055879">
    <property type="component" value="Linkage Group LG16"/>
</dbReference>
<reference evidence="2" key="1">
    <citation type="journal article" date="2022" name="Mol. Ecol. Resour.">
        <title>The genomes of chicory, endive, great burdock and yacon provide insights into Asteraceae palaeo-polyploidization history and plant inulin production.</title>
        <authorList>
            <person name="Fan W."/>
            <person name="Wang S."/>
            <person name="Wang H."/>
            <person name="Wang A."/>
            <person name="Jiang F."/>
            <person name="Liu H."/>
            <person name="Zhao H."/>
            <person name="Xu D."/>
            <person name="Zhang Y."/>
        </authorList>
    </citation>
    <scope>NUCLEOTIDE SEQUENCE [LARGE SCALE GENOMIC DNA]</scope>
    <source>
        <strain evidence="2">cv. Niubang</strain>
    </source>
</reference>
<name>A0ACB8XND2_ARCLA</name>
<protein>
    <submittedName>
        <fullName evidence="1">Uncharacterized protein</fullName>
    </submittedName>
</protein>
<organism evidence="1 2">
    <name type="scientific">Arctium lappa</name>
    <name type="common">Greater burdock</name>
    <name type="synonym">Lappa major</name>
    <dbReference type="NCBI Taxonomy" id="4217"/>
    <lineage>
        <taxon>Eukaryota</taxon>
        <taxon>Viridiplantae</taxon>
        <taxon>Streptophyta</taxon>
        <taxon>Embryophyta</taxon>
        <taxon>Tracheophyta</taxon>
        <taxon>Spermatophyta</taxon>
        <taxon>Magnoliopsida</taxon>
        <taxon>eudicotyledons</taxon>
        <taxon>Gunneridae</taxon>
        <taxon>Pentapetalae</taxon>
        <taxon>asterids</taxon>
        <taxon>campanulids</taxon>
        <taxon>Asterales</taxon>
        <taxon>Asteraceae</taxon>
        <taxon>Carduoideae</taxon>
        <taxon>Cardueae</taxon>
        <taxon>Arctiinae</taxon>
        <taxon>Arctium</taxon>
    </lineage>
</organism>
<evidence type="ECO:0000313" key="2">
    <source>
        <dbReference type="Proteomes" id="UP001055879"/>
    </source>
</evidence>
<gene>
    <name evidence="1" type="ORF">L6452_41080</name>
</gene>
<proteinExistence type="predicted"/>